<feature type="transmembrane region" description="Helical" evidence="1">
    <location>
        <begin position="67"/>
        <end position="88"/>
    </location>
</feature>
<protein>
    <submittedName>
        <fullName evidence="2">Uncharacterized protein</fullName>
    </submittedName>
</protein>
<name>A0ABT6WG15_9ACTN</name>
<keyword evidence="1" id="KW-0812">Transmembrane</keyword>
<proteinExistence type="predicted"/>
<dbReference type="EMBL" id="JASCTH010000004">
    <property type="protein sequence ID" value="MDI6098663.1"/>
    <property type="molecule type" value="Genomic_DNA"/>
</dbReference>
<keyword evidence="1" id="KW-1133">Transmembrane helix</keyword>
<organism evidence="2 3">
    <name type="scientific">Actinoplanes sandaracinus</name>
    <dbReference type="NCBI Taxonomy" id="3045177"/>
    <lineage>
        <taxon>Bacteria</taxon>
        <taxon>Bacillati</taxon>
        <taxon>Actinomycetota</taxon>
        <taxon>Actinomycetes</taxon>
        <taxon>Micromonosporales</taxon>
        <taxon>Micromonosporaceae</taxon>
        <taxon>Actinoplanes</taxon>
    </lineage>
</organism>
<evidence type="ECO:0000256" key="1">
    <source>
        <dbReference type="SAM" id="Phobius"/>
    </source>
</evidence>
<dbReference type="Proteomes" id="UP001241758">
    <property type="component" value="Unassembled WGS sequence"/>
</dbReference>
<evidence type="ECO:0000313" key="3">
    <source>
        <dbReference type="Proteomes" id="UP001241758"/>
    </source>
</evidence>
<accession>A0ABT6WG15</accession>
<dbReference type="RefSeq" id="WP_282758437.1">
    <property type="nucleotide sequence ID" value="NZ_JASCTH010000004.1"/>
</dbReference>
<comment type="caution">
    <text evidence="2">The sequence shown here is derived from an EMBL/GenBank/DDBJ whole genome shotgun (WGS) entry which is preliminary data.</text>
</comment>
<reference evidence="2 3" key="1">
    <citation type="submission" date="2023-05" db="EMBL/GenBank/DDBJ databases">
        <title>Actinoplanes sp. NEAU-A12 genome sequencing.</title>
        <authorList>
            <person name="Wang Z.-S."/>
        </authorList>
    </citation>
    <scope>NUCLEOTIDE SEQUENCE [LARGE SCALE GENOMIC DNA]</scope>
    <source>
        <strain evidence="2 3">NEAU-A12</strain>
    </source>
</reference>
<dbReference type="PROSITE" id="PS51257">
    <property type="entry name" value="PROKAR_LIPOPROTEIN"/>
    <property type="match status" value="1"/>
</dbReference>
<keyword evidence="1" id="KW-0472">Membrane</keyword>
<evidence type="ECO:0000313" key="2">
    <source>
        <dbReference type="EMBL" id="MDI6098663.1"/>
    </source>
</evidence>
<gene>
    <name evidence="2" type="ORF">QLQ12_08615</name>
</gene>
<keyword evidence="3" id="KW-1185">Reference proteome</keyword>
<sequence length="241" mass="26398">MGARTSRSSWIVLFTGLAVSVLGVVLFLAGSVGCAGTEMHVGNQCVTYGDGWEVARPPDRRSDVQRLAALTAIGLGGLLTAAGGWLLFFADRSARPATGVGDRIELARRQGWQFVDVDPELLTDWKDTPDFGAGQPAFAVLRGLYGDLDFVVFDFRKPDTGEFATAWIVYLPHPSRMFVEWATAQEPLYRRPLHMVGVRADAVVEIGREQHRSTEPDSVLRQVRALAEIIHRFEARASAGS</sequence>